<evidence type="ECO:0000256" key="8">
    <source>
        <dbReference type="ARBA" id="ARBA00022989"/>
    </source>
</evidence>
<evidence type="ECO:0000256" key="6">
    <source>
        <dbReference type="ARBA" id="ARBA00022741"/>
    </source>
</evidence>
<evidence type="ECO:0000313" key="15">
    <source>
        <dbReference type="EMBL" id="MFC7581688.1"/>
    </source>
</evidence>
<evidence type="ECO:0000256" key="12">
    <source>
        <dbReference type="SAM" id="MobiDB-lite"/>
    </source>
</evidence>
<keyword evidence="3" id="KW-1003">Cell membrane</keyword>
<comment type="similarity">
    <text evidence="10">Belongs to the ABC-4 integral membrane protein family.</text>
</comment>
<evidence type="ECO:0000256" key="13">
    <source>
        <dbReference type="SAM" id="Phobius"/>
    </source>
</evidence>
<sequence>MARLTLLGVSKAYPGEIPVQALEDVTLTIGQGDYVAIQGPSGSGKSTLLNLLALLDRPTAGTYLIDHQDATRLDDAARARHRSATFAFVFQSFHLLDGRTVLDNVALGTLYRGLPLARRTELAREALTFVGLGHKADQRAQKLSGGERQRVAIARAIASRAPVVVADEPTGNLDSASGALVMDTLERLNDEGATVIVVTHDPGVAARAGRRLHVRDGRVSEAPAPPSAMIGENASPRPRPPEGRDATVRIPDMLRDAWRGLWTRAGRTLALVAAVALGVGLALTTTGLSDTARYQVSDIFDAQRNQWVSMTATVPDSGAAADQAASGRSLARVRALAGVDAAAVLLTHEQVTVSTGLPGTGRGNGSGTGGDQSADLVGVVGGSLPEELMTVDTQGEPLASLGGDEVLIGSQLADRLQLGPLLASPAILVAGEPRRVVGILEDAGLQIGLLDAVLTTEDAAGSLAGARYATALIHVQSGAAAQVAGQAPAAWIPSSTGISVDAPPDPHTMREQIEGNVTATLLTLTGVTLLAAMLSLANSMTTAVLQRTGEFGLRRAIGARRAHVTVLVLTESVAVGVLGGIAGAYISLLAVLGVTIARQWQPVFDPALVPVGIAAGVLVGLLGGLVAVQRASRIQPADALRA</sequence>
<protein>
    <submittedName>
        <fullName evidence="15">ATP-binding cassette domain-containing protein</fullName>
    </submittedName>
</protein>
<keyword evidence="16" id="KW-1185">Reference proteome</keyword>
<keyword evidence="8 13" id="KW-1133">Transmembrane helix</keyword>
<reference evidence="16" key="1">
    <citation type="journal article" date="2019" name="Int. J. Syst. Evol. Microbiol.">
        <title>The Global Catalogue of Microorganisms (GCM) 10K type strain sequencing project: providing services to taxonomists for standard genome sequencing and annotation.</title>
        <authorList>
            <consortium name="The Broad Institute Genomics Platform"/>
            <consortium name="The Broad Institute Genome Sequencing Center for Infectious Disease"/>
            <person name="Wu L."/>
            <person name="Ma J."/>
        </authorList>
    </citation>
    <scope>NUCLEOTIDE SEQUENCE [LARGE SCALE GENOMIC DNA]</scope>
    <source>
        <strain evidence="16">CCUG 56698</strain>
    </source>
</reference>
<evidence type="ECO:0000256" key="10">
    <source>
        <dbReference type="ARBA" id="ARBA00038076"/>
    </source>
</evidence>
<evidence type="ECO:0000256" key="1">
    <source>
        <dbReference type="ARBA" id="ARBA00004429"/>
    </source>
</evidence>
<dbReference type="InterPro" id="IPR003838">
    <property type="entry name" value="ABC3_permease_C"/>
</dbReference>
<evidence type="ECO:0000256" key="5">
    <source>
        <dbReference type="ARBA" id="ARBA00022692"/>
    </source>
</evidence>
<evidence type="ECO:0000313" key="16">
    <source>
        <dbReference type="Proteomes" id="UP001596527"/>
    </source>
</evidence>
<feature type="transmembrane region" description="Helical" evidence="13">
    <location>
        <begin position="608"/>
        <end position="628"/>
    </location>
</feature>
<evidence type="ECO:0000256" key="11">
    <source>
        <dbReference type="ARBA" id="ARBA00038388"/>
    </source>
</evidence>
<dbReference type="GO" id="GO:0005524">
    <property type="term" value="F:ATP binding"/>
    <property type="evidence" value="ECO:0007669"/>
    <property type="project" value="UniProtKB-KW"/>
</dbReference>
<proteinExistence type="inferred from homology"/>
<feature type="transmembrane region" description="Helical" evidence="13">
    <location>
        <begin position="521"/>
        <end position="545"/>
    </location>
</feature>
<evidence type="ECO:0000256" key="7">
    <source>
        <dbReference type="ARBA" id="ARBA00022840"/>
    </source>
</evidence>
<dbReference type="Proteomes" id="UP001596527">
    <property type="component" value="Unassembled WGS sequence"/>
</dbReference>
<evidence type="ECO:0000256" key="9">
    <source>
        <dbReference type="ARBA" id="ARBA00023136"/>
    </source>
</evidence>
<dbReference type="InterPro" id="IPR027417">
    <property type="entry name" value="P-loop_NTPase"/>
</dbReference>
<dbReference type="InterPro" id="IPR017911">
    <property type="entry name" value="MacB-like_ATP-bd"/>
</dbReference>
<comment type="caution">
    <text evidence="15">The sequence shown here is derived from an EMBL/GenBank/DDBJ whole genome shotgun (WGS) entry which is preliminary data.</text>
</comment>
<dbReference type="Pfam" id="PF12704">
    <property type="entry name" value="MacB_PCD"/>
    <property type="match status" value="1"/>
</dbReference>
<evidence type="ECO:0000259" key="14">
    <source>
        <dbReference type="PROSITE" id="PS50893"/>
    </source>
</evidence>
<keyword evidence="7 15" id="KW-0067">ATP-binding</keyword>
<keyword evidence="9 13" id="KW-0472">Membrane</keyword>
<accession>A0ABW2SQ27</accession>
<dbReference type="Pfam" id="PF00005">
    <property type="entry name" value="ABC_tran"/>
    <property type="match status" value="1"/>
</dbReference>
<dbReference type="Gene3D" id="3.40.50.300">
    <property type="entry name" value="P-loop containing nucleotide triphosphate hydrolases"/>
    <property type="match status" value="1"/>
</dbReference>
<dbReference type="InterPro" id="IPR003593">
    <property type="entry name" value="AAA+_ATPase"/>
</dbReference>
<dbReference type="PANTHER" id="PTHR24220">
    <property type="entry name" value="IMPORT ATP-BINDING PROTEIN"/>
    <property type="match status" value="1"/>
</dbReference>
<dbReference type="PROSITE" id="PS50893">
    <property type="entry name" value="ABC_TRANSPORTER_2"/>
    <property type="match status" value="1"/>
</dbReference>
<feature type="transmembrane region" description="Helical" evidence="13">
    <location>
        <begin position="566"/>
        <end position="596"/>
    </location>
</feature>
<dbReference type="SUPFAM" id="SSF52540">
    <property type="entry name" value="P-loop containing nucleoside triphosphate hydrolases"/>
    <property type="match status" value="1"/>
</dbReference>
<dbReference type="InterPro" id="IPR025857">
    <property type="entry name" value="MacB_PCD"/>
</dbReference>
<dbReference type="Pfam" id="PF02687">
    <property type="entry name" value="FtsX"/>
    <property type="match status" value="1"/>
</dbReference>
<feature type="region of interest" description="Disordered" evidence="12">
    <location>
        <begin position="217"/>
        <end position="245"/>
    </location>
</feature>
<evidence type="ECO:0000256" key="2">
    <source>
        <dbReference type="ARBA" id="ARBA00022448"/>
    </source>
</evidence>
<keyword evidence="5 13" id="KW-0812">Transmembrane</keyword>
<feature type="domain" description="ABC transporter" evidence="14">
    <location>
        <begin position="4"/>
        <end position="242"/>
    </location>
</feature>
<dbReference type="SMART" id="SM00382">
    <property type="entry name" value="AAA"/>
    <property type="match status" value="1"/>
</dbReference>
<comment type="subcellular location">
    <subcellularLocation>
        <location evidence="1">Cell inner membrane</location>
        <topology evidence="1">Multi-pass membrane protein</topology>
    </subcellularLocation>
</comment>
<dbReference type="EMBL" id="JBHTEF010000001">
    <property type="protein sequence ID" value="MFC7581688.1"/>
    <property type="molecule type" value="Genomic_DNA"/>
</dbReference>
<dbReference type="RefSeq" id="WP_380975197.1">
    <property type="nucleotide sequence ID" value="NZ_JBHTEF010000001.1"/>
</dbReference>
<keyword evidence="2" id="KW-0813">Transport</keyword>
<dbReference type="InterPro" id="IPR003439">
    <property type="entry name" value="ABC_transporter-like_ATP-bd"/>
</dbReference>
<comment type="similarity">
    <text evidence="11">Belongs to the ABC transporter superfamily. Macrolide exporter (TC 3.A.1.122) family.</text>
</comment>
<organism evidence="15 16">
    <name type="scientific">Schaalia naturae</name>
    <dbReference type="NCBI Taxonomy" id="635203"/>
    <lineage>
        <taxon>Bacteria</taxon>
        <taxon>Bacillati</taxon>
        <taxon>Actinomycetota</taxon>
        <taxon>Actinomycetes</taxon>
        <taxon>Actinomycetales</taxon>
        <taxon>Actinomycetaceae</taxon>
        <taxon>Schaalia</taxon>
    </lineage>
</organism>
<dbReference type="PANTHER" id="PTHR24220:SF648">
    <property type="entry name" value="ABC TRANSPORTER ATP-BINDING PROTEIN YTRE"/>
    <property type="match status" value="1"/>
</dbReference>
<dbReference type="InterPro" id="IPR015854">
    <property type="entry name" value="ABC_transpr_LolD-like"/>
</dbReference>
<evidence type="ECO:0000256" key="3">
    <source>
        <dbReference type="ARBA" id="ARBA00022475"/>
    </source>
</evidence>
<dbReference type="PROSITE" id="PS00211">
    <property type="entry name" value="ABC_TRANSPORTER_1"/>
    <property type="match status" value="1"/>
</dbReference>
<keyword evidence="4" id="KW-0997">Cell inner membrane</keyword>
<dbReference type="InterPro" id="IPR017871">
    <property type="entry name" value="ABC_transporter-like_CS"/>
</dbReference>
<dbReference type="CDD" id="cd03255">
    <property type="entry name" value="ABC_MJ0796_LolCDE_FtsE"/>
    <property type="match status" value="1"/>
</dbReference>
<evidence type="ECO:0000256" key="4">
    <source>
        <dbReference type="ARBA" id="ARBA00022519"/>
    </source>
</evidence>
<gene>
    <name evidence="15" type="ORF">ACFQWG_10830</name>
</gene>
<name>A0ABW2SQ27_9ACTO</name>
<keyword evidence="6" id="KW-0547">Nucleotide-binding</keyword>